<sequence>MTEYKQALIKSVRKKLDSWPEDQEVVQHKELYRFLQSISETAVVIGLDRAGDMAQLLIEQLHEIDEREWTKESLRAFLNPLLSIFFFLLKNIQV</sequence>
<gene>
    <name evidence="1" type="ORF">R4Z09_28130</name>
</gene>
<proteinExistence type="predicted"/>
<dbReference type="Proteomes" id="UP001357223">
    <property type="component" value="Chromosome"/>
</dbReference>
<keyword evidence="2" id="KW-1185">Reference proteome</keyword>
<dbReference type="RefSeq" id="WP_338449967.1">
    <property type="nucleotide sequence ID" value="NZ_CP137640.1"/>
</dbReference>
<accession>A0ABZ2CGD2</accession>
<protein>
    <submittedName>
        <fullName evidence="1">Uncharacterized protein</fullName>
    </submittedName>
</protein>
<organism evidence="1 2">
    <name type="scientific">Niallia oryzisoli</name>
    <dbReference type="NCBI Taxonomy" id="1737571"/>
    <lineage>
        <taxon>Bacteria</taxon>
        <taxon>Bacillati</taxon>
        <taxon>Bacillota</taxon>
        <taxon>Bacilli</taxon>
        <taxon>Bacillales</taxon>
        <taxon>Bacillaceae</taxon>
        <taxon>Niallia</taxon>
    </lineage>
</organism>
<name>A0ABZ2CGD2_9BACI</name>
<reference evidence="1 2" key="1">
    <citation type="submission" date="2023-10" db="EMBL/GenBank/DDBJ databases">
        <title>Niallia locisalis sp.nov. isolated from a salt pond sample.</title>
        <authorList>
            <person name="Li X.-J."/>
            <person name="Dong L."/>
        </authorList>
    </citation>
    <scope>NUCLEOTIDE SEQUENCE [LARGE SCALE GENOMIC DNA]</scope>
    <source>
        <strain evidence="1 2">DSM 29761</strain>
    </source>
</reference>
<evidence type="ECO:0000313" key="1">
    <source>
        <dbReference type="EMBL" id="WVX81037.1"/>
    </source>
</evidence>
<evidence type="ECO:0000313" key="2">
    <source>
        <dbReference type="Proteomes" id="UP001357223"/>
    </source>
</evidence>
<dbReference type="EMBL" id="CP137640">
    <property type="protein sequence ID" value="WVX81037.1"/>
    <property type="molecule type" value="Genomic_DNA"/>
</dbReference>